<reference evidence="3 4" key="1">
    <citation type="submission" date="2016-10" db="EMBL/GenBank/DDBJ databases">
        <authorList>
            <person name="de Groot N.N."/>
        </authorList>
    </citation>
    <scope>NUCLEOTIDE SEQUENCE [LARGE SCALE GENOMIC DNA]</scope>
    <source>
        <strain evidence="3 4">DSM 21771</strain>
    </source>
</reference>
<dbReference type="PANTHER" id="PTHR24321:SF8">
    <property type="entry name" value="ESTRADIOL 17-BETA-DEHYDROGENASE 8-RELATED"/>
    <property type="match status" value="1"/>
</dbReference>
<evidence type="ECO:0000313" key="4">
    <source>
        <dbReference type="Proteomes" id="UP000198853"/>
    </source>
</evidence>
<dbReference type="Proteomes" id="UP000198853">
    <property type="component" value="Unassembled WGS sequence"/>
</dbReference>
<dbReference type="PROSITE" id="PS00061">
    <property type="entry name" value="ADH_SHORT"/>
    <property type="match status" value="1"/>
</dbReference>
<dbReference type="CDD" id="cd05233">
    <property type="entry name" value="SDR_c"/>
    <property type="match status" value="1"/>
</dbReference>
<dbReference type="Gene3D" id="3.40.50.720">
    <property type="entry name" value="NAD(P)-binding Rossmann-like Domain"/>
    <property type="match status" value="1"/>
</dbReference>
<name>A0A1G8LLK7_9BACI</name>
<dbReference type="FunFam" id="3.40.50.720:FF:000084">
    <property type="entry name" value="Short-chain dehydrogenase reductase"/>
    <property type="match status" value="1"/>
</dbReference>
<dbReference type="SUPFAM" id="SSF51735">
    <property type="entry name" value="NAD(P)-binding Rossmann-fold domains"/>
    <property type="match status" value="1"/>
</dbReference>
<dbReference type="PRINTS" id="PR00080">
    <property type="entry name" value="SDRFAMILY"/>
</dbReference>
<evidence type="ECO:0000256" key="1">
    <source>
        <dbReference type="ARBA" id="ARBA00006484"/>
    </source>
</evidence>
<dbReference type="InterPro" id="IPR002347">
    <property type="entry name" value="SDR_fam"/>
</dbReference>
<keyword evidence="2" id="KW-0560">Oxidoreductase</keyword>
<dbReference type="GO" id="GO:0008206">
    <property type="term" value="P:bile acid metabolic process"/>
    <property type="evidence" value="ECO:0007669"/>
    <property type="project" value="UniProtKB-ARBA"/>
</dbReference>
<protein>
    <submittedName>
        <fullName evidence="3">NAD(P)-dependent dehydrogenase, short-chain alcohol dehydrogenase family</fullName>
    </submittedName>
</protein>
<dbReference type="GO" id="GO:0016491">
    <property type="term" value="F:oxidoreductase activity"/>
    <property type="evidence" value="ECO:0007669"/>
    <property type="project" value="UniProtKB-KW"/>
</dbReference>
<dbReference type="PRINTS" id="PR00081">
    <property type="entry name" value="GDHRDH"/>
</dbReference>
<comment type="similarity">
    <text evidence="1">Belongs to the short-chain dehydrogenases/reductases (SDR) family.</text>
</comment>
<dbReference type="AlphaFoldDB" id="A0A1G8LLK7"/>
<evidence type="ECO:0000256" key="2">
    <source>
        <dbReference type="ARBA" id="ARBA00023002"/>
    </source>
</evidence>
<dbReference type="PANTHER" id="PTHR24321">
    <property type="entry name" value="DEHYDROGENASES, SHORT CHAIN"/>
    <property type="match status" value="1"/>
</dbReference>
<organism evidence="3 4">
    <name type="scientific">Natribacillus halophilus</name>
    <dbReference type="NCBI Taxonomy" id="549003"/>
    <lineage>
        <taxon>Bacteria</taxon>
        <taxon>Bacillati</taxon>
        <taxon>Bacillota</taxon>
        <taxon>Bacilli</taxon>
        <taxon>Bacillales</taxon>
        <taxon>Bacillaceae</taxon>
        <taxon>Natribacillus</taxon>
    </lineage>
</organism>
<dbReference type="Pfam" id="PF13561">
    <property type="entry name" value="adh_short_C2"/>
    <property type="match status" value="1"/>
</dbReference>
<keyword evidence="4" id="KW-1185">Reference proteome</keyword>
<accession>A0A1G8LLK7</accession>
<gene>
    <name evidence="3" type="ORF">SAMN04488123_103157</name>
</gene>
<dbReference type="EMBL" id="FNEN01000003">
    <property type="protein sequence ID" value="SDI56556.1"/>
    <property type="molecule type" value="Genomic_DNA"/>
</dbReference>
<proteinExistence type="inferred from homology"/>
<sequence>MGSQGVKLLLLDFNEKTLDKTVDEVKRKGIEAHGFLADVSKAEDVKRYVKEAKEKFGRIDFFHNNAGILQKPSLLHGVEEAEFDQVMAVNLKGAFLGLKYVLEMMAQQQSGSIVNGSSHAGIRAEPYLGVYGATKHALAGMTLTAANEYGSQGIRVNAVCPGAVKTTMTDGMVDDSENSSPMQRTATADEIASVVSFLFSDEASYVNGVVMPVDGGLAV</sequence>
<dbReference type="InterPro" id="IPR036291">
    <property type="entry name" value="NAD(P)-bd_dom_sf"/>
</dbReference>
<dbReference type="InterPro" id="IPR020904">
    <property type="entry name" value="Sc_DH/Rdtase_CS"/>
</dbReference>
<evidence type="ECO:0000313" key="3">
    <source>
        <dbReference type="EMBL" id="SDI56556.1"/>
    </source>
</evidence>